<keyword evidence="8" id="KW-0285">Flavoprotein</keyword>
<dbReference type="RefSeq" id="XP_038074170.1">
    <property type="nucleotide sequence ID" value="XM_038218242.1"/>
</dbReference>
<dbReference type="OMA" id="RKYVQHA"/>
<dbReference type="PIRSF" id="PIRSF000138">
    <property type="entry name" value="Al-hdrx_acd_dh"/>
    <property type="match status" value="1"/>
</dbReference>
<dbReference type="EnsemblMetazoa" id="XM_038218239.1">
    <property type="protein sequence ID" value="XP_038074167.1"/>
    <property type="gene ID" value="LOC119742198"/>
</dbReference>
<feature type="binding site" evidence="8">
    <location>
        <begin position="282"/>
        <end position="286"/>
    </location>
    <ligand>
        <name>FMN</name>
        <dbReference type="ChEBI" id="CHEBI:58210"/>
    </ligand>
</feature>
<feature type="binding site" evidence="8">
    <location>
        <position position="250"/>
    </location>
    <ligand>
        <name>glyoxylate</name>
        <dbReference type="ChEBI" id="CHEBI:36655"/>
    </ligand>
</feature>
<evidence type="ECO:0000313" key="11">
    <source>
        <dbReference type="Proteomes" id="UP000887568"/>
    </source>
</evidence>
<dbReference type="EnsemblMetazoa" id="XM_038218240.1">
    <property type="protein sequence ID" value="XP_038074168.1"/>
    <property type="gene ID" value="LOC119742198"/>
</dbReference>
<evidence type="ECO:0000256" key="1">
    <source>
        <dbReference type="ARBA" id="ARBA00001917"/>
    </source>
</evidence>
<dbReference type="GO" id="GO:0010181">
    <property type="term" value="F:FMN binding"/>
    <property type="evidence" value="ECO:0007669"/>
    <property type="project" value="InterPro"/>
</dbReference>
<dbReference type="PANTHER" id="PTHR10578">
    <property type="entry name" value="S -2-HYDROXY-ACID OXIDASE-RELATED"/>
    <property type="match status" value="1"/>
</dbReference>
<dbReference type="OrthoDB" id="25826at2759"/>
<evidence type="ECO:0000256" key="3">
    <source>
        <dbReference type="ARBA" id="ARBA00023002"/>
    </source>
</evidence>
<dbReference type="EnsemblMetazoa" id="XM_038218242.1">
    <property type="protein sequence ID" value="XP_038074170.1"/>
    <property type="gene ID" value="LOC119742198"/>
</dbReference>
<dbReference type="EnsemblMetazoa" id="XM_038218238.1">
    <property type="protein sequence ID" value="XP_038074166.1"/>
    <property type="gene ID" value="LOC119742198"/>
</dbReference>
<dbReference type="FunFam" id="3.20.20.70:FF:000056">
    <property type="entry name" value="hydroxyacid oxidase 2"/>
    <property type="match status" value="1"/>
</dbReference>
<dbReference type="InterPro" id="IPR012133">
    <property type="entry name" value="Alpha-hydoxy_acid_DH_FMN"/>
</dbReference>
<feature type="binding site" evidence="8">
    <location>
        <position position="104"/>
    </location>
    <ligand>
        <name>FMN</name>
        <dbReference type="ChEBI" id="CHEBI:58210"/>
    </ligand>
</feature>
<keyword evidence="8" id="KW-0288">FMN</keyword>
<dbReference type="AlphaFoldDB" id="A0A914BDN3"/>
<evidence type="ECO:0000256" key="4">
    <source>
        <dbReference type="ARBA" id="ARBA00024042"/>
    </source>
</evidence>
<feature type="binding site" evidence="8">
    <location>
        <begin position="305"/>
        <end position="306"/>
    </location>
    <ligand>
        <name>FMN</name>
        <dbReference type="ChEBI" id="CHEBI:58210"/>
    </ligand>
</feature>
<evidence type="ECO:0000313" key="10">
    <source>
        <dbReference type="EnsemblMetazoa" id="XP_038074169.1"/>
    </source>
</evidence>
<dbReference type="RefSeq" id="XP_038074167.1">
    <property type="nucleotide sequence ID" value="XM_038218239.1"/>
</dbReference>
<dbReference type="Pfam" id="PF01070">
    <property type="entry name" value="FMN_dh"/>
    <property type="match status" value="1"/>
</dbReference>
<evidence type="ECO:0000259" key="9">
    <source>
        <dbReference type="PROSITE" id="PS51349"/>
    </source>
</evidence>
<comment type="similarity">
    <text evidence="4">Belongs to the FMN-dependent alpha-hydroxy acid dehydrogenase family.</text>
</comment>
<dbReference type="GeneID" id="119742198"/>
<feature type="binding site" evidence="8">
    <location>
        <position position="248"/>
    </location>
    <ligand>
        <name>FMN</name>
        <dbReference type="ChEBI" id="CHEBI:58210"/>
    </ligand>
</feature>
<dbReference type="InterPro" id="IPR000262">
    <property type="entry name" value="FMN-dep_DH"/>
</dbReference>
<name>A0A914BDN3_PATMI</name>
<dbReference type="GO" id="GO:0003973">
    <property type="term" value="F:(S)-2-hydroxy-acid oxidase activity"/>
    <property type="evidence" value="ECO:0007669"/>
    <property type="project" value="UniProtKB-EC"/>
</dbReference>
<dbReference type="EC" id="1.1.3.15" evidence="2"/>
<evidence type="ECO:0000256" key="8">
    <source>
        <dbReference type="PIRSR" id="PIRSR000138-2"/>
    </source>
</evidence>
<feature type="binding site" evidence="8">
    <location>
        <position position="127"/>
    </location>
    <ligand>
        <name>FMN</name>
        <dbReference type="ChEBI" id="CHEBI:58210"/>
    </ligand>
</feature>
<dbReference type="InterPro" id="IPR008259">
    <property type="entry name" value="FMN_hydac_DH_AS"/>
</dbReference>
<dbReference type="Proteomes" id="UP000887568">
    <property type="component" value="Unplaced"/>
</dbReference>
<feature type="binding site" evidence="8">
    <location>
        <position position="129"/>
    </location>
    <ligand>
        <name>glyoxylate</name>
        <dbReference type="ChEBI" id="CHEBI:36655"/>
    </ligand>
</feature>
<reference evidence="10" key="1">
    <citation type="submission" date="2022-11" db="UniProtKB">
        <authorList>
            <consortium name="EnsemblMetazoa"/>
        </authorList>
    </citation>
    <scope>IDENTIFICATION</scope>
</reference>
<feature type="binding site" evidence="8">
    <location>
        <begin position="75"/>
        <end position="77"/>
    </location>
    <ligand>
        <name>FMN</name>
        <dbReference type="ChEBI" id="CHEBI:58210"/>
    </ligand>
</feature>
<sequence>MITVEDFERYATDHLPRSVYNHVSAGSNDQQTLNDNRSAFKRYRIRPRVLRDVSRRDLSATILGHEFPLPIGIAPTGLQRLAYSDGDLAMARAASSHGVIMILSSYATSSIEDVASAASPAGHLWFQLYIFSDRRHTEQLVRRAERAGYNAIVVTVDTPYAGKKYNDERCGFNPKVRLPNVEGGYFNSSVSSGTPDKYDSSEISPSVTWADIQWLRSLTELPVIVKGIISGENALEAVANNVDGIIVSNHGGRQLDGVPAPIDVLPEVLAATKGTKVEVYMDGGIRQGTDVMKALALGARAVFIGRPAWWGLTYKGEEGVQQVLQILRDELDLALALSGCASVRDLNPSMVVLGPDVAEARL</sequence>
<feature type="active site" description="Proton acceptor" evidence="7">
    <location>
        <position position="250"/>
    </location>
</feature>
<protein>
    <recommendedName>
        <fullName evidence="2">(S)-2-hydroxy-acid oxidase</fullName>
        <ecNumber evidence="2">1.1.3.15</ecNumber>
    </recommendedName>
</protein>
<dbReference type="InterPro" id="IPR013785">
    <property type="entry name" value="Aldolase_TIM"/>
</dbReference>
<dbReference type="PANTHER" id="PTHR10578:SF149">
    <property type="entry name" value="2-HYDROXYACID OXIDASE 2"/>
    <property type="match status" value="1"/>
</dbReference>
<evidence type="ECO:0000256" key="7">
    <source>
        <dbReference type="PIRSR" id="PIRSR000138-1"/>
    </source>
</evidence>
<keyword evidence="3" id="KW-0560">Oxidoreductase</keyword>
<proteinExistence type="inferred from homology"/>
<feature type="binding site" evidence="8">
    <location>
        <position position="155"/>
    </location>
    <ligand>
        <name>FMN</name>
        <dbReference type="ChEBI" id="CHEBI:58210"/>
    </ligand>
</feature>
<feature type="domain" description="FMN hydroxy acid dehydrogenase" evidence="9">
    <location>
        <begin position="1"/>
        <end position="356"/>
    </location>
</feature>
<dbReference type="GO" id="GO:0005782">
    <property type="term" value="C:peroxisomal matrix"/>
    <property type="evidence" value="ECO:0007669"/>
    <property type="project" value="TreeGrafter"/>
</dbReference>
<accession>A0A914BDN3</accession>
<dbReference type="InterPro" id="IPR037396">
    <property type="entry name" value="FMN_HAD"/>
</dbReference>
<keyword evidence="11" id="KW-1185">Reference proteome</keyword>
<dbReference type="RefSeq" id="XP_038074169.1">
    <property type="nucleotide sequence ID" value="XM_038218241.1"/>
</dbReference>
<dbReference type="PROSITE" id="PS00557">
    <property type="entry name" value="FMN_HYDROXY_ACID_DH_1"/>
    <property type="match status" value="1"/>
</dbReference>
<comment type="cofactor">
    <cofactor evidence="1">
        <name>FMN</name>
        <dbReference type="ChEBI" id="CHEBI:58210"/>
    </cofactor>
</comment>
<feature type="binding site" evidence="8">
    <location>
        <position position="253"/>
    </location>
    <ligand>
        <name>glyoxylate</name>
        <dbReference type="ChEBI" id="CHEBI:36655"/>
    </ligand>
</feature>
<dbReference type="SUPFAM" id="SSF51395">
    <property type="entry name" value="FMN-linked oxidoreductases"/>
    <property type="match status" value="1"/>
</dbReference>
<dbReference type="RefSeq" id="XP_038074166.1">
    <property type="nucleotide sequence ID" value="XM_038218238.1"/>
</dbReference>
<dbReference type="CDD" id="cd02809">
    <property type="entry name" value="alpha_hydroxyacid_oxid_FMN"/>
    <property type="match status" value="1"/>
</dbReference>
<comment type="catalytic activity">
    <reaction evidence="5">
        <text>a (2S)-2-hydroxycarboxylate + O2 = a 2-oxocarboxylate + H2O2</text>
        <dbReference type="Rhea" id="RHEA:16789"/>
        <dbReference type="ChEBI" id="CHEBI:15379"/>
        <dbReference type="ChEBI" id="CHEBI:16240"/>
        <dbReference type="ChEBI" id="CHEBI:35179"/>
        <dbReference type="ChEBI" id="CHEBI:58123"/>
        <dbReference type="EC" id="1.1.3.15"/>
    </reaction>
    <physiologicalReaction direction="left-to-right" evidence="5">
        <dbReference type="Rhea" id="RHEA:16790"/>
    </physiologicalReaction>
</comment>
<dbReference type="PROSITE" id="PS51349">
    <property type="entry name" value="FMN_HYDROXY_ACID_DH_2"/>
    <property type="match status" value="1"/>
</dbReference>
<dbReference type="GO" id="GO:0001561">
    <property type="term" value="P:fatty acid alpha-oxidation"/>
    <property type="evidence" value="ECO:0007669"/>
    <property type="project" value="TreeGrafter"/>
</dbReference>
<organism evidence="10 11">
    <name type="scientific">Patiria miniata</name>
    <name type="common">Bat star</name>
    <name type="synonym">Asterina miniata</name>
    <dbReference type="NCBI Taxonomy" id="46514"/>
    <lineage>
        <taxon>Eukaryota</taxon>
        <taxon>Metazoa</taxon>
        <taxon>Echinodermata</taxon>
        <taxon>Eleutherozoa</taxon>
        <taxon>Asterozoa</taxon>
        <taxon>Asteroidea</taxon>
        <taxon>Valvatacea</taxon>
        <taxon>Valvatida</taxon>
        <taxon>Asterinidae</taxon>
        <taxon>Patiria</taxon>
    </lineage>
</organism>
<evidence type="ECO:0000256" key="5">
    <source>
        <dbReference type="ARBA" id="ARBA00029325"/>
    </source>
</evidence>
<evidence type="ECO:0000256" key="2">
    <source>
        <dbReference type="ARBA" id="ARBA00013087"/>
    </source>
</evidence>
<dbReference type="EnsemblMetazoa" id="XM_038218241.1">
    <property type="protein sequence ID" value="XP_038074169.1"/>
    <property type="gene ID" value="LOC119742198"/>
</dbReference>
<dbReference type="Gene3D" id="3.20.20.70">
    <property type="entry name" value="Aldolase class I"/>
    <property type="match status" value="1"/>
</dbReference>
<comment type="catalytic activity">
    <reaction evidence="6">
        <text>2-hydroxyoctanoate + O2 = 2-oxooctanoate + H2O2</text>
        <dbReference type="Rhea" id="RHEA:67940"/>
        <dbReference type="ChEBI" id="CHEBI:15379"/>
        <dbReference type="ChEBI" id="CHEBI:16240"/>
        <dbReference type="ChEBI" id="CHEBI:133514"/>
        <dbReference type="ChEBI" id="CHEBI:176689"/>
    </reaction>
    <physiologicalReaction direction="left-to-right" evidence="6">
        <dbReference type="Rhea" id="RHEA:67941"/>
    </physiologicalReaction>
</comment>
<dbReference type="RefSeq" id="XP_038074168.1">
    <property type="nucleotide sequence ID" value="XM_038218240.1"/>
</dbReference>
<feature type="binding site" evidence="8">
    <location>
        <position position="226"/>
    </location>
    <ligand>
        <name>FMN</name>
        <dbReference type="ChEBI" id="CHEBI:58210"/>
    </ligand>
</feature>
<evidence type="ECO:0000256" key="6">
    <source>
        <dbReference type="ARBA" id="ARBA00029327"/>
    </source>
</evidence>